<dbReference type="CDD" id="cd12193">
    <property type="entry name" value="bZIP_GCN4"/>
    <property type="match status" value="1"/>
</dbReference>
<dbReference type="Pfam" id="PF07716">
    <property type="entry name" value="bZIP_2"/>
    <property type="match status" value="1"/>
</dbReference>
<dbReference type="GO" id="GO:0003700">
    <property type="term" value="F:DNA-binding transcription factor activity"/>
    <property type="evidence" value="ECO:0007669"/>
    <property type="project" value="InterPro"/>
</dbReference>
<feature type="compositionally biased region" description="Polar residues" evidence="2">
    <location>
        <begin position="1"/>
        <end position="19"/>
    </location>
</feature>
<feature type="region of interest" description="Disordered" evidence="2">
    <location>
        <begin position="365"/>
        <end position="386"/>
    </location>
</feature>
<feature type="region of interest" description="Disordered" evidence="2">
    <location>
        <begin position="111"/>
        <end position="131"/>
    </location>
</feature>
<feature type="coiled-coil region" evidence="1">
    <location>
        <begin position="469"/>
        <end position="500"/>
    </location>
</feature>
<feature type="domain" description="BZIP" evidence="3">
    <location>
        <begin position="455"/>
        <end position="495"/>
    </location>
</feature>
<feature type="region of interest" description="Disordered" evidence="2">
    <location>
        <begin position="1"/>
        <end position="85"/>
    </location>
</feature>
<dbReference type="PROSITE" id="PS50217">
    <property type="entry name" value="BZIP"/>
    <property type="match status" value="1"/>
</dbReference>
<evidence type="ECO:0000259" key="3">
    <source>
        <dbReference type="PROSITE" id="PS50217"/>
    </source>
</evidence>
<feature type="compositionally biased region" description="Polar residues" evidence="2">
    <location>
        <begin position="65"/>
        <end position="85"/>
    </location>
</feature>
<keyword evidence="1" id="KW-0175">Coiled coil</keyword>
<feature type="compositionally biased region" description="Polar residues" evidence="2">
    <location>
        <begin position="112"/>
        <end position="127"/>
    </location>
</feature>
<dbReference type="SUPFAM" id="SSF57959">
    <property type="entry name" value="Leucine zipper domain"/>
    <property type="match status" value="1"/>
</dbReference>
<accession>A0A9P7A3E3</accession>
<sequence length="521" mass="57731">MSSPSVYHNHSSTSRSPDLSRTLPLPGPSRTFSVRPLGSGESPRCNARSPLLPRYHAQRDMNGKLTASSSRASRQPTLLPVSDSTFNTLPFPAISHKPTHYISQHGRDPQVLNRSSLSHQPGPSQTPGHHVSHNFLESFQLSSSSSTRHVAINSNSTRLTTSTPVFNNISDLASHYGIPQFLPSAPRTTPRRPEPGEPFSTLPVEPFEPTNSPDFADLCSNYLNMLSQKPGNNDATGVRVEDTAPSTATPSNAEAIQTIMGVFSATPELTMANDLNEFLTSPLIDSPFDDELLTTPAFGSADINADIFTSPLLDDFGGDSFGELPSLFDDFGTMYPPCKTTESYHLPQPNLDELYQMSPDTPMLNTPFESPLDSPANRPPRRKVAVTGTRKNITPEALVPIDAPTQQRKYLTPSVTSRKEVPAVFARKRARTAAFGDEQDELTEDVLITPSMTEQEQIEAKRRQNTIAARRSRKRKLEYQRELEDSVEQYKRESEFWKSRAMTYQALLRSHNIECPELPDP</sequence>
<dbReference type="AlphaFoldDB" id="A0A9P7A3E3"/>
<keyword evidence="5" id="KW-1185">Reference proteome</keyword>
<proteinExistence type="predicted"/>
<evidence type="ECO:0000256" key="1">
    <source>
        <dbReference type="SAM" id="Coils"/>
    </source>
</evidence>
<reference evidence="4" key="1">
    <citation type="journal article" date="2020" name="New Phytol.">
        <title>Comparative genomics reveals dynamic genome evolution in host specialist ectomycorrhizal fungi.</title>
        <authorList>
            <person name="Lofgren L.A."/>
            <person name="Nguyen N.H."/>
            <person name="Vilgalys R."/>
            <person name="Ruytinx J."/>
            <person name="Liao H.L."/>
            <person name="Branco S."/>
            <person name="Kuo A."/>
            <person name="LaButti K."/>
            <person name="Lipzen A."/>
            <person name="Andreopoulos W."/>
            <person name="Pangilinan J."/>
            <person name="Riley R."/>
            <person name="Hundley H."/>
            <person name="Na H."/>
            <person name="Barry K."/>
            <person name="Grigoriev I.V."/>
            <person name="Stajich J.E."/>
            <person name="Kennedy P.G."/>
        </authorList>
    </citation>
    <scope>NUCLEOTIDE SEQUENCE</scope>
    <source>
        <strain evidence="4">DOB743</strain>
    </source>
</reference>
<evidence type="ECO:0000313" key="5">
    <source>
        <dbReference type="Proteomes" id="UP000714275"/>
    </source>
</evidence>
<dbReference type="EMBL" id="JABBWD010000008">
    <property type="protein sequence ID" value="KAG1780686.1"/>
    <property type="molecule type" value="Genomic_DNA"/>
</dbReference>
<gene>
    <name evidence="4" type="ORF">EV702DRAFT_1079775</name>
</gene>
<protein>
    <recommendedName>
        <fullName evidence="3">BZIP domain-containing protein</fullName>
    </recommendedName>
</protein>
<dbReference type="OrthoDB" id="2257100at2759"/>
<evidence type="ECO:0000313" key="4">
    <source>
        <dbReference type="EMBL" id="KAG1780686.1"/>
    </source>
</evidence>
<dbReference type="SMART" id="SM00338">
    <property type="entry name" value="BRLZ"/>
    <property type="match status" value="1"/>
</dbReference>
<dbReference type="PROSITE" id="PS00036">
    <property type="entry name" value="BZIP_BASIC"/>
    <property type="match status" value="1"/>
</dbReference>
<dbReference type="InterPro" id="IPR004827">
    <property type="entry name" value="bZIP"/>
</dbReference>
<name>A0A9P7A3E3_9AGAM</name>
<dbReference type="InterPro" id="IPR046347">
    <property type="entry name" value="bZIP_sf"/>
</dbReference>
<evidence type="ECO:0000256" key="2">
    <source>
        <dbReference type="SAM" id="MobiDB-lite"/>
    </source>
</evidence>
<dbReference type="Proteomes" id="UP000714275">
    <property type="component" value="Unassembled WGS sequence"/>
</dbReference>
<feature type="region of interest" description="Disordered" evidence="2">
    <location>
        <begin position="180"/>
        <end position="205"/>
    </location>
</feature>
<organism evidence="4 5">
    <name type="scientific">Suillus placidus</name>
    <dbReference type="NCBI Taxonomy" id="48579"/>
    <lineage>
        <taxon>Eukaryota</taxon>
        <taxon>Fungi</taxon>
        <taxon>Dikarya</taxon>
        <taxon>Basidiomycota</taxon>
        <taxon>Agaricomycotina</taxon>
        <taxon>Agaricomycetes</taxon>
        <taxon>Agaricomycetidae</taxon>
        <taxon>Boletales</taxon>
        <taxon>Suillineae</taxon>
        <taxon>Suillaceae</taxon>
        <taxon>Suillus</taxon>
    </lineage>
</organism>
<dbReference type="Gene3D" id="3.30.160.60">
    <property type="entry name" value="Classic Zinc Finger"/>
    <property type="match status" value="1"/>
</dbReference>
<comment type="caution">
    <text evidence="4">The sequence shown here is derived from an EMBL/GenBank/DDBJ whole genome shotgun (WGS) entry which is preliminary data.</text>
</comment>